<accession>A0A0F9MCP1</accession>
<evidence type="ECO:0000256" key="1">
    <source>
        <dbReference type="SAM" id="Phobius"/>
    </source>
</evidence>
<feature type="transmembrane region" description="Helical" evidence="1">
    <location>
        <begin position="111"/>
        <end position="140"/>
    </location>
</feature>
<gene>
    <name evidence="2" type="ORF">LCGC14_1475930</name>
</gene>
<name>A0A0F9MCP1_9ZZZZ</name>
<dbReference type="EMBL" id="LAZR01010433">
    <property type="protein sequence ID" value="KKM66962.1"/>
    <property type="molecule type" value="Genomic_DNA"/>
</dbReference>
<feature type="transmembrane region" description="Helical" evidence="1">
    <location>
        <begin position="12"/>
        <end position="31"/>
    </location>
</feature>
<organism evidence="2">
    <name type="scientific">marine sediment metagenome</name>
    <dbReference type="NCBI Taxonomy" id="412755"/>
    <lineage>
        <taxon>unclassified sequences</taxon>
        <taxon>metagenomes</taxon>
        <taxon>ecological metagenomes</taxon>
    </lineage>
</organism>
<proteinExistence type="predicted"/>
<keyword evidence="1" id="KW-1133">Transmembrane helix</keyword>
<dbReference type="AlphaFoldDB" id="A0A0F9MCP1"/>
<keyword evidence="1" id="KW-0472">Membrane</keyword>
<keyword evidence="1" id="KW-0812">Transmembrane</keyword>
<reference evidence="2" key="1">
    <citation type="journal article" date="2015" name="Nature">
        <title>Complex archaea that bridge the gap between prokaryotes and eukaryotes.</title>
        <authorList>
            <person name="Spang A."/>
            <person name="Saw J.H."/>
            <person name="Jorgensen S.L."/>
            <person name="Zaremba-Niedzwiedzka K."/>
            <person name="Martijn J."/>
            <person name="Lind A.E."/>
            <person name="van Eijk R."/>
            <person name="Schleper C."/>
            <person name="Guy L."/>
            <person name="Ettema T.J."/>
        </authorList>
    </citation>
    <scope>NUCLEOTIDE SEQUENCE</scope>
</reference>
<comment type="caution">
    <text evidence="2">The sequence shown here is derived from an EMBL/GenBank/DDBJ whole genome shotgun (WGS) entry which is preliminary data.</text>
</comment>
<evidence type="ECO:0000313" key="2">
    <source>
        <dbReference type="EMBL" id="KKM66962.1"/>
    </source>
</evidence>
<protein>
    <submittedName>
        <fullName evidence="2">Uncharacterized protein</fullName>
    </submittedName>
</protein>
<sequence length="145" mass="15446">MTTDIKTILRNMVVLGILVFAIFSFILTVQLDSGLNSAQLITNNSVINESFGYLQSNLSQQTGAENALNSLEDVPPTEYVGDLNVGSTVSATRTARAIIVGTWNVMIKLPIVILGVSPVVAGAVTSILLIFIAIGIWAIWKGAIQ</sequence>